<keyword evidence="8 19" id="KW-0169">Cobalamin biosynthesis</keyword>
<keyword evidence="9 19" id="KW-0808">Transferase</keyword>
<evidence type="ECO:0000256" key="17">
    <source>
        <dbReference type="ARBA" id="ARBA00048623"/>
    </source>
</evidence>
<evidence type="ECO:0000256" key="12">
    <source>
        <dbReference type="ARBA" id="ARBA00022989"/>
    </source>
</evidence>
<dbReference type="Pfam" id="PF02654">
    <property type="entry name" value="CobS"/>
    <property type="match status" value="1"/>
</dbReference>
<comment type="catalytic activity">
    <reaction evidence="17 19">
        <text>alpha-ribazole + adenosylcob(III)inamide-GDP = adenosylcob(III)alamin + GMP + H(+)</text>
        <dbReference type="Rhea" id="RHEA:16049"/>
        <dbReference type="ChEBI" id="CHEBI:10329"/>
        <dbReference type="ChEBI" id="CHEBI:15378"/>
        <dbReference type="ChEBI" id="CHEBI:18408"/>
        <dbReference type="ChEBI" id="CHEBI:58115"/>
        <dbReference type="ChEBI" id="CHEBI:60487"/>
        <dbReference type="EC" id="2.7.8.26"/>
    </reaction>
</comment>
<dbReference type="GO" id="GO:0051073">
    <property type="term" value="F:adenosylcobinamide-GDP ribazoletransferase activity"/>
    <property type="evidence" value="ECO:0007669"/>
    <property type="project" value="UniProtKB-EC"/>
</dbReference>
<evidence type="ECO:0000256" key="13">
    <source>
        <dbReference type="ARBA" id="ARBA00023136"/>
    </source>
</evidence>
<feature type="transmembrane region" description="Helical" evidence="19">
    <location>
        <begin position="71"/>
        <end position="87"/>
    </location>
</feature>
<comment type="catalytic activity">
    <reaction evidence="18 19">
        <text>alpha-ribazole 5'-phosphate + adenosylcob(III)inamide-GDP = adenosylcob(III)alamin 5'-phosphate + GMP + H(+)</text>
        <dbReference type="Rhea" id="RHEA:23560"/>
        <dbReference type="ChEBI" id="CHEBI:15378"/>
        <dbReference type="ChEBI" id="CHEBI:57918"/>
        <dbReference type="ChEBI" id="CHEBI:58115"/>
        <dbReference type="ChEBI" id="CHEBI:60487"/>
        <dbReference type="ChEBI" id="CHEBI:60493"/>
        <dbReference type="EC" id="2.7.8.26"/>
    </reaction>
</comment>
<comment type="pathway">
    <text evidence="3 19">Cofactor biosynthesis; adenosylcobalamin biosynthesis; adenosylcobalamin from cob(II)yrinate a,c-diamide: step 7/7.</text>
</comment>
<keyword evidence="13 19" id="KW-0472">Membrane</keyword>
<keyword evidence="21" id="KW-1185">Reference proteome</keyword>
<dbReference type="NCBIfam" id="TIGR00317">
    <property type="entry name" value="cobS"/>
    <property type="match status" value="1"/>
</dbReference>
<keyword evidence="11 19" id="KW-0460">Magnesium</keyword>
<dbReference type="HAMAP" id="MF_00719">
    <property type="entry name" value="CobS"/>
    <property type="match status" value="1"/>
</dbReference>
<keyword evidence="10 19" id="KW-0812">Transmembrane</keyword>
<feature type="transmembrane region" description="Helical" evidence="19">
    <location>
        <begin position="117"/>
        <end position="135"/>
    </location>
</feature>
<organism evidence="20 21">
    <name type="scientific">Catenovulum adriaticum</name>
    <dbReference type="NCBI Taxonomy" id="2984846"/>
    <lineage>
        <taxon>Bacteria</taxon>
        <taxon>Pseudomonadati</taxon>
        <taxon>Pseudomonadota</taxon>
        <taxon>Gammaproteobacteria</taxon>
        <taxon>Alteromonadales</taxon>
        <taxon>Alteromonadaceae</taxon>
        <taxon>Catenovulum</taxon>
    </lineage>
</organism>
<protein>
    <recommendedName>
        <fullName evidence="6 19">Adenosylcobinamide-GDP ribazoletransferase</fullName>
        <ecNumber evidence="5 19">2.7.8.26</ecNumber>
    </recommendedName>
    <alternativeName>
        <fullName evidence="16 19">Cobalamin synthase</fullName>
    </alternativeName>
    <alternativeName>
        <fullName evidence="15 19">Cobalamin-5'-phosphate synthase</fullName>
    </alternativeName>
</protein>
<dbReference type="Proteomes" id="UP001163726">
    <property type="component" value="Chromosome"/>
</dbReference>
<keyword evidence="7 19" id="KW-1003">Cell membrane</keyword>
<evidence type="ECO:0000256" key="1">
    <source>
        <dbReference type="ARBA" id="ARBA00001946"/>
    </source>
</evidence>
<dbReference type="InterPro" id="IPR003805">
    <property type="entry name" value="CobS"/>
</dbReference>
<dbReference type="PANTHER" id="PTHR34148:SF1">
    <property type="entry name" value="ADENOSYLCOBINAMIDE-GDP RIBAZOLETRANSFERASE"/>
    <property type="match status" value="1"/>
</dbReference>
<evidence type="ECO:0000313" key="21">
    <source>
        <dbReference type="Proteomes" id="UP001163726"/>
    </source>
</evidence>
<evidence type="ECO:0000256" key="4">
    <source>
        <dbReference type="ARBA" id="ARBA00010561"/>
    </source>
</evidence>
<keyword evidence="12 19" id="KW-1133">Transmembrane helix</keyword>
<evidence type="ECO:0000256" key="16">
    <source>
        <dbReference type="ARBA" id="ARBA00032853"/>
    </source>
</evidence>
<feature type="transmembrane region" description="Helical" evidence="19">
    <location>
        <begin position="44"/>
        <end position="65"/>
    </location>
</feature>
<evidence type="ECO:0000256" key="15">
    <source>
        <dbReference type="ARBA" id="ARBA00032605"/>
    </source>
</evidence>
<evidence type="ECO:0000256" key="5">
    <source>
        <dbReference type="ARBA" id="ARBA00013200"/>
    </source>
</evidence>
<comment type="similarity">
    <text evidence="4 19">Belongs to the CobS family.</text>
</comment>
<evidence type="ECO:0000256" key="18">
    <source>
        <dbReference type="ARBA" id="ARBA00049504"/>
    </source>
</evidence>
<evidence type="ECO:0000256" key="6">
    <source>
        <dbReference type="ARBA" id="ARBA00015850"/>
    </source>
</evidence>
<dbReference type="EC" id="2.7.8.26" evidence="5 19"/>
<evidence type="ECO:0000256" key="14">
    <source>
        <dbReference type="ARBA" id="ARBA00025228"/>
    </source>
</evidence>
<evidence type="ECO:0000256" key="19">
    <source>
        <dbReference type="HAMAP-Rule" id="MF_00719"/>
    </source>
</evidence>
<comment type="subcellular location">
    <subcellularLocation>
        <location evidence="2 19">Cell membrane</location>
        <topology evidence="2 19">Multi-pass membrane protein</topology>
    </subcellularLocation>
</comment>
<dbReference type="PANTHER" id="PTHR34148">
    <property type="entry name" value="ADENOSYLCOBINAMIDE-GDP RIBAZOLETRANSFERASE"/>
    <property type="match status" value="1"/>
</dbReference>
<feature type="transmembrane region" description="Helical" evidence="19">
    <location>
        <begin position="211"/>
        <end position="229"/>
    </location>
</feature>
<accession>A0ABY7AID0</accession>
<evidence type="ECO:0000256" key="7">
    <source>
        <dbReference type="ARBA" id="ARBA00022475"/>
    </source>
</evidence>
<evidence type="ECO:0000313" key="20">
    <source>
        <dbReference type="EMBL" id="WAJ68963.1"/>
    </source>
</evidence>
<reference evidence="20" key="1">
    <citation type="submission" date="2022-10" db="EMBL/GenBank/DDBJ databases">
        <title>Catenovulum adriacola sp. nov. isolated in the Harbour of Susak.</title>
        <authorList>
            <person name="Schoch T."/>
            <person name="Reich S.J."/>
            <person name="Stoeferle S."/>
            <person name="Flaiz M."/>
            <person name="Kazda M."/>
            <person name="Riedel C.U."/>
            <person name="Duerre P."/>
        </authorList>
    </citation>
    <scope>NUCLEOTIDE SEQUENCE</scope>
    <source>
        <strain evidence="20">TS8</strain>
    </source>
</reference>
<evidence type="ECO:0000256" key="2">
    <source>
        <dbReference type="ARBA" id="ARBA00004651"/>
    </source>
</evidence>
<dbReference type="EMBL" id="CP109965">
    <property type="protein sequence ID" value="WAJ68963.1"/>
    <property type="molecule type" value="Genomic_DNA"/>
</dbReference>
<evidence type="ECO:0000256" key="11">
    <source>
        <dbReference type="ARBA" id="ARBA00022842"/>
    </source>
</evidence>
<evidence type="ECO:0000256" key="3">
    <source>
        <dbReference type="ARBA" id="ARBA00004663"/>
    </source>
</evidence>
<gene>
    <name evidence="19" type="primary">cobS</name>
    <name evidence="20" type="ORF">OLW01_07110</name>
</gene>
<proteinExistence type="inferred from homology"/>
<evidence type="ECO:0000256" key="8">
    <source>
        <dbReference type="ARBA" id="ARBA00022573"/>
    </source>
</evidence>
<dbReference type="NCBIfam" id="NF001277">
    <property type="entry name" value="PRK00235.1-3"/>
    <property type="match status" value="1"/>
</dbReference>
<sequence length="262" mass="29035">MNNLTTILKQELNLIGIALTFFSRIPCPIQLDFSADKLSKASRYFALIGWLLGALVAVIFYLFSFIFSADISLWLAMAFSLLLTGCFHEDGLADMADGFGGGFSTEQKLNIMKDSRVGTYGASILIFALLGKFLLISELFELSQVKVFIYIPIAYALSRGVSASLIFDMQYQRQDLTSKAKPLANKQSKLDIVILAMSLMPLFWLLSTNQLGLLLVALFIVRYLLKAFFNKQISGYTGDCLGAAQQLSELLIYLLLIASLNV</sequence>
<name>A0ABY7AID0_9ALTE</name>
<evidence type="ECO:0000256" key="10">
    <source>
        <dbReference type="ARBA" id="ARBA00022692"/>
    </source>
</evidence>
<feature type="transmembrane region" description="Helical" evidence="19">
    <location>
        <begin position="147"/>
        <end position="167"/>
    </location>
</feature>
<comment type="function">
    <text evidence="14 19">Joins adenosylcobinamide-GDP and alpha-ribazole to generate adenosylcobalamin (Ado-cobalamin). Also synthesizes adenosylcobalamin 5'-phosphate from adenosylcobinamide-GDP and alpha-ribazole 5'-phosphate.</text>
</comment>
<dbReference type="RefSeq" id="WP_268073075.1">
    <property type="nucleotide sequence ID" value="NZ_CP109965.1"/>
</dbReference>
<evidence type="ECO:0000256" key="9">
    <source>
        <dbReference type="ARBA" id="ARBA00022679"/>
    </source>
</evidence>
<comment type="cofactor">
    <cofactor evidence="1 19">
        <name>Mg(2+)</name>
        <dbReference type="ChEBI" id="CHEBI:18420"/>
    </cofactor>
</comment>